<dbReference type="PROSITE" id="PS51186">
    <property type="entry name" value="GNAT"/>
    <property type="match status" value="1"/>
</dbReference>
<protein>
    <recommendedName>
        <fullName evidence="3">N-acetyltransferase domain-containing protein</fullName>
    </recommendedName>
</protein>
<dbReference type="EMBL" id="LVYV01000010">
    <property type="protein sequence ID" value="KZD23518.1"/>
    <property type="molecule type" value="Genomic_DNA"/>
</dbReference>
<dbReference type="OrthoDB" id="3389160at2"/>
<evidence type="ECO:0000256" key="2">
    <source>
        <dbReference type="ARBA" id="ARBA00023315"/>
    </source>
</evidence>
<evidence type="ECO:0000256" key="1">
    <source>
        <dbReference type="ARBA" id="ARBA00022679"/>
    </source>
</evidence>
<dbReference type="RefSeq" id="WP_068732387.1">
    <property type="nucleotide sequence ID" value="NZ_LVYV01000010.1"/>
</dbReference>
<dbReference type="Proteomes" id="UP000076574">
    <property type="component" value="Unassembled WGS sequence"/>
</dbReference>
<dbReference type="PANTHER" id="PTHR43877">
    <property type="entry name" value="AMINOALKYLPHOSPHONATE N-ACETYLTRANSFERASE-RELATED-RELATED"/>
    <property type="match status" value="1"/>
</dbReference>
<name>A0A163ZIN3_9BRAD</name>
<feature type="domain" description="N-acetyltransferase" evidence="3">
    <location>
        <begin position="6"/>
        <end position="174"/>
    </location>
</feature>
<evidence type="ECO:0000259" key="3">
    <source>
        <dbReference type="PROSITE" id="PS51186"/>
    </source>
</evidence>
<dbReference type="InterPro" id="IPR016181">
    <property type="entry name" value="Acyl_CoA_acyltransferase"/>
</dbReference>
<evidence type="ECO:0000313" key="5">
    <source>
        <dbReference type="Proteomes" id="UP000076574"/>
    </source>
</evidence>
<comment type="caution">
    <text evidence="4">The sequence shown here is derived from an EMBL/GenBank/DDBJ whole genome shotgun (WGS) entry which is preliminary data.</text>
</comment>
<dbReference type="InterPro" id="IPR000182">
    <property type="entry name" value="GNAT_dom"/>
</dbReference>
<dbReference type="GO" id="GO:0016747">
    <property type="term" value="F:acyltransferase activity, transferring groups other than amino-acyl groups"/>
    <property type="evidence" value="ECO:0007669"/>
    <property type="project" value="InterPro"/>
</dbReference>
<dbReference type="Gene3D" id="3.40.630.30">
    <property type="match status" value="1"/>
</dbReference>
<dbReference type="SUPFAM" id="SSF55729">
    <property type="entry name" value="Acyl-CoA N-acyltransferases (Nat)"/>
    <property type="match status" value="1"/>
</dbReference>
<dbReference type="STRING" id="943830.A4A58_26805"/>
<dbReference type="PANTHER" id="PTHR43877:SF1">
    <property type="entry name" value="ACETYLTRANSFERASE"/>
    <property type="match status" value="1"/>
</dbReference>
<organism evidence="4 5">
    <name type="scientific">Tardiphaga robiniae</name>
    <dbReference type="NCBI Taxonomy" id="943830"/>
    <lineage>
        <taxon>Bacteria</taxon>
        <taxon>Pseudomonadati</taxon>
        <taxon>Pseudomonadota</taxon>
        <taxon>Alphaproteobacteria</taxon>
        <taxon>Hyphomicrobiales</taxon>
        <taxon>Nitrobacteraceae</taxon>
        <taxon>Tardiphaga</taxon>
    </lineage>
</organism>
<reference evidence="4 5" key="1">
    <citation type="submission" date="2016-03" db="EMBL/GenBank/DDBJ databases">
        <title>Microsymbionts genomes from the relict species Vavilovia formosa (Stev.) Fed.</title>
        <authorList>
            <person name="Kopat V."/>
            <person name="Chirak E."/>
            <person name="Kimeklis A."/>
            <person name="Andronov E."/>
        </authorList>
    </citation>
    <scope>NUCLEOTIDE SEQUENCE [LARGE SCALE GENOMIC DNA]</scope>
    <source>
        <strain evidence="4 5">Vaf07</strain>
    </source>
</reference>
<keyword evidence="5" id="KW-1185">Reference proteome</keyword>
<evidence type="ECO:0000313" key="4">
    <source>
        <dbReference type="EMBL" id="KZD23518.1"/>
    </source>
</evidence>
<accession>A0A163ZIN3</accession>
<dbReference type="InterPro" id="IPR050832">
    <property type="entry name" value="Bact_Acetyltransf"/>
</dbReference>
<proteinExistence type="predicted"/>
<keyword evidence="2" id="KW-0012">Acyltransferase</keyword>
<dbReference type="Pfam" id="PF00583">
    <property type="entry name" value="Acetyltransf_1"/>
    <property type="match status" value="1"/>
</dbReference>
<keyword evidence="1" id="KW-0808">Transferase</keyword>
<gene>
    <name evidence="4" type="ORF">A4A58_26805</name>
</gene>
<dbReference type="AlphaFoldDB" id="A0A163ZIN3"/>
<sequence length="174" mass="19022">MSAHAIHLLTPHEAWTRRDGLIDLLVDSVEGGASVNFVWPMMRAKAEAWWDGTLASHARGERLIFTAEAGDRIDGTVQLIPAPQENQAFRADIAKMLVHRRARCQGLGAALLLAAEHEAQRIGHTLLTLDTATGGAGERLYARLGWTKFGEVPGYATNPDNSTRDGASFFYKTL</sequence>